<keyword evidence="2" id="KW-0732">Signal</keyword>
<keyword evidence="1" id="KW-0472">Membrane</keyword>
<comment type="caution">
    <text evidence="3">The sequence shown here is derived from an EMBL/GenBank/DDBJ whole genome shotgun (WGS) entry which is preliminary data.</text>
</comment>
<evidence type="ECO:0000313" key="3">
    <source>
        <dbReference type="EMBL" id="MFL9845816.1"/>
    </source>
</evidence>
<feature type="chain" id="PRO_5046520865" description="Outer membrane protein assembly factor BamA" evidence="2">
    <location>
        <begin position="20"/>
        <end position="555"/>
    </location>
</feature>
<sequence>MKKILLLVVILCAAFSAGAQNFYLKATGRNEAETKIIDSVSYKNPNPNARAVTDEANALSAALYREGYLENRIADHIKVNDSVFNYMFYVGNKTNTLYIYTGNLSESQKLLLEMKPENDTLAIPFNTAEEFMNGNLGLLEQKGYSFSALRLTGYQKKGNALYAALLLETSKKRTLNNLVLEGYDKFPEGIRRNILRQYRGKTFNQKMLEKVYSDFNALQFVSQPRYPEILFKEDSTTVYVYLEKAHPNTFDGFIGFTNDDENKIRFNGYTEILLNNILNSGEKFNLYWKSNGNGQTTFNTSLELPYIFKTPLGVKGSLQIFKQDSTFQNTVSDINLGYYFNYNSKVFLGYRKTQSTDIQNLDSSTLSDFSNTFYTASYFFTRYGGNRLFPVKSVLEFAGGTGSRNNKGNNTGQYFVQAKLSHNFYLNETNIINLKSENYYLKSENYIVNELYRFGGINSIRGFNENSLQANIYSAILSEYRYMLSPGLYAHTITDYGYYQDQANNVRQNLLGIGFGLGLYAGGGLFNIVYANGSTKGQTIKLSNSIVHISYKASF</sequence>
<keyword evidence="4" id="KW-1185">Reference proteome</keyword>
<dbReference type="RefSeq" id="WP_408086093.1">
    <property type="nucleotide sequence ID" value="NZ_JBELPZ010000022.1"/>
</dbReference>
<name>A0ABW8YZR2_9FLAO</name>
<evidence type="ECO:0000313" key="4">
    <source>
        <dbReference type="Proteomes" id="UP001629156"/>
    </source>
</evidence>
<gene>
    <name evidence="3" type="ORF">ABS766_15455</name>
</gene>
<dbReference type="Proteomes" id="UP001629156">
    <property type="component" value="Unassembled WGS sequence"/>
</dbReference>
<dbReference type="EMBL" id="JBELPZ010000022">
    <property type="protein sequence ID" value="MFL9845816.1"/>
    <property type="molecule type" value="Genomic_DNA"/>
</dbReference>
<dbReference type="Gene3D" id="2.40.160.50">
    <property type="entry name" value="membrane protein fhac: a member of the omp85/tpsb transporter family"/>
    <property type="match status" value="1"/>
</dbReference>
<protein>
    <recommendedName>
        <fullName evidence="5">Outer membrane protein assembly factor BamA</fullName>
    </recommendedName>
</protein>
<reference evidence="3 4" key="1">
    <citation type="submission" date="2024-06" db="EMBL/GenBank/DDBJ databases">
        <authorList>
            <person name="Kaempfer P."/>
            <person name="Viver T."/>
        </authorList>
    </citation>
    <scope>NUCLEOTIDE SEQUENCE [LARGE SCALE GENOMIC DNA]</scope>
    <source>
        <strain evidence="3 4">ST-119</strain>
    </source>
</reference>
<feature type="signal peptide" evidence="2">
    <location>
        <begin position="1"/>
        <end position="19"/>
    </location>
</feature>
<organism evidence="3 4">
    <name type="scientific">Flavobacterium rhizosphaerae</name>
    <dbReference type="NCBI Taxonomy" id="3163298"/>
    <lineage>
        <taxon>Bacteria</taxon>
        <taxon>Pseudomonadati</taxon>
        <taxon>Bacteroidota</taxon>
        <taxon>Flavobacteriia</taxon>
        <taxon>Flavobacteriales</taxon>
        <taxon>Flavobacteriaceae</taxon>
        <taxon>Flavobacterium</taxon>
    </lineage>
</organism>
<evidence type="ECO:0000256" key="2">
    <source>
        <dbReference type="SAM" id="SignalP"/>
    </source>
</evidence>
<evidence type="ECO:0000256" key="1">
    <source>
        <dbReference type="SAM" id="Phobius"/>
    </source>
</evidence>
<keyword evidence="1" id="KW-0812">Transmembrane</keyword>
<evidence type="ECO:0008006" key="5">
    <source>
        <dbReference type="Google" id="ProtNLM"/>
    </source>
</evidence>
<accession>A0ABW8YZR2</accession>
<proteinExistence type="predicted"/>
<feature type="transmembrane region" description="Helical" evidence="1">
    <location>
        <begin position="510"/>
        <end position="531"/>
    </location>
</feature>
<keyword evidence="1" id="KW-1133">Transmembrane helix</keyword>